<evidence type="ECO:0000256" key="1">
    <source>
        <dbReference type="ARBA" id="ARBA00004651"/>
    </source>
</evidence>
<feature type="transmembrane region" description="Helical" evidence="8">
    <location>
        <begin position="312"/>
        <end position="334"/>
    </location>
</feature>
<evidence type="ECO:0000256" key="2">
    <source>
        <dbReference type="ARBA" id="ARBA00022475"/>
    </source>
</evidence>
<organism evidence="10 11">
    <name type="scientific">Candidatus Gottesmanbacteria bacterium GW2011_GWA2_42_18</name>
    <dbReference type="NCBI Taxonomy" id="1618442"/>
    <lineage>
        <taxon>Bacteria</taxon>
        <taxon>Candidatus Gottesmaniibacteriota</taxon>
    </lineage>
</organism>
<evidence type="ECO:0000256" key="8">
    <source>
        <dbReference type="SAM" id="Phobius"/>
    </source>
</evidence>
<protein>
    <recommendedName>
        <fullName evidence="9">Glycosyltransferase RgtA/B/C/D-like domain-containing protein</fullName>
    </recommendedName>
</protein>
<keyword evidence="3" id="KW-0328">Glycosyltransferase</keyword>
<feature type="transmembrane region" description="Helical" evidence="8">
    <location>
        <begin position="59"/>
        <end position="79"/>
    </location>
</feature>
<keyword evidence="2" id="KW-1003">Cell membrane</keyword>
<feature type="transmembrane region" description="Helical" evidence="8">
    <location>
        <begin position="367"/>
        <end position="387"/>
    </location>
</feature>
<evidence type="ECO:0000256" key="7">
    <source>
        <dbReference type="ARBA" id="ARBA00023136"/>
    </source>
</evidence>
<dbReference type="GO" id="GO:0016763">
    <property type="term" value="F:pentosyltransferase activity"/>
    <property type="evidence" value="ECO:0007669"/>
    <property type="project" value="TreeGrafter"/>
</dbReference>
<keyword evidence="5 8" id="KW-0812">Transmembrane</keyword>
<feature type="transmembrane region" description="Helical" evidence="8">
    <location>
        <begin position="166"/>
        <end position="192"/>
    </location>
</feature>
<feature type="domain" description="Glycosyltransferase RgtA/B/C/D-like" evidence="9">
    <location>
        <begin position="64"/>
        <end position="215"/>
    </location>
</feature>
<comment type="caution">
    <text evidence="10">The sequence shown here is derived from an EMBL/GenBank/DDBJ whole genome shotgun (WGS) entry which is preliminary data.</text>
</comment>
<evidence type="ECO:0000259" key="9">
    <source>
        <dbReference type="Pfam" id="PF13231"/>
    </source>
</evidence>
<keyword evidence="4" id="KW-0808">Transferase</keyword>
<name>A0A0G1BLK3_9BACT</name>
<gene>
    <name evidence="10" type="ORF">UV09_C0008G0017</name>
</gene>
<feature type="transmembrane region" description="Helical" evidence="8">
    <location>
        <begin position="113"/>
        <end position="130"/>
    </location>
</feature>
<feature type="transmembrane region" description="Helical" evidence="8">
    <location>
        <begin position="212"/>
        <end position="231"/>
    </location>
</feature>
<dbReference type="Proteomes" id="UP000034320">
    <property type="component" value="Unassembled WGS sequence"/>
</dbReference>
<dbReference type="Pfam" id="PF13231">
    <property type="entry name" value="PMT_2"/>
    <property type="match status" value="1"/>
</dbReference>
<dbReference type="InterPro" id="IPR050297">
    <property type="entry name" value="LipidA_mod_glycosyltrf_83"/>
</dbReference>
<feature type="transmembrane region" description="Helical" evidence="8">
    <location>
        <begin position="279"/>
        <end position="300"/>
    </location>
</feature>
<dbReference type="AlphaFoldDB" id="A0A0G1BLK3"/>
<evidence type="ECO:0000256" key="3">
    <source>
        <dbReference type="ARBA" id="ARBA00022676"/>
    </source>
</evidence>
<dbReference type="PANTHER" id="PTHR33908:SF11">
    <property type="entry name" value="MEMBRANE PROTEIN"/>
    <property type="match status" value="1"/>
</dbReference>
<evidence type="ECO:0000256" key="4">
    <source>
        <dbReference type="ARBA" id="ARBA00022679"/>
    </source>
</evidence>
<dbReference type="EMBL" id="LCDD01000008">
    <property type="protein sequence ID" value="KKS47151.1"/>
    <property type="molecule type" value="Genomic_DNA"/>
</dbReference>
<dbReference type="GO" id="GO:0009103">
    <property type="term" value="P:lipopolysaccharide biosynthetic process"/>
    <property type="evidence" value="ECO:0007669"/>
    <property type="project" value="UniProtKB-ARBA"/>
</dbReference>
<feature type="transmembrane region" description="Helical" evidence="8">
    <location>
        <begin position="85"/>
        <end position="106"/>
    </location>
</feature>
<comment type="subcellular location">
    <subcellularLocation>
        <location evidence="1">Cell membrane</location>
        <topology evidence="1">Multi-pass membrane protein</topology>
    </subcellularLocation>
</comment>
<evidence type="ECO:0000313" key="11">
    <source>
        <dbReference type="Proteomes" id="UP000034320"/>
    </source>
</evidence>
<evidence type="ECO:0000256" key="5">
    <source>
        <dbReference type="ARBA" id="ARBA00022692"/>
    </source>
</evidence>
<dbReference type="InterPro" id="IPR038731">
    <property type="entry name" value="RgtA/B/C-like"/>
</dbReference>
<keyword evidence="6 8" id="KW-1133">Transmembrane helix</keyword>
<accession>A0A0G1BLK3</accession>
<proteinExistence type="predicted"/>
<dbReference type="PANTHER" id="PTHR33908">
    <property type="entry name" value="MANNOSYLTRANSFERASE YKCB-RELATED"/>
    <property type="match status" value="1"/>
</dbReference>
<evidence type="ECO:0000256" key="6">
    <source>
        <dbReference type="ARBA" id="ARBA00022989"/>
    </source>
</evidence>
<sequence length="496" mass="57025">MPKNKTWKIISWLIALFILALLLYFRLDLGIRRYFDIDEFAHLHWGYNLFLGQKPYADFFYLFPPFFLYPVAFIMSIFGRSAVTLIAARIFIFTVFAGICLFLYLLSSLLSGRYFALAVVAVFAFLPMPYDKMLEIRPDLPSLLMSMAGLYFFIRGREKRNPPLFFLAGLSFASSLALVPKSLFMLLPPVVILLKDFFSSKDDSKKMVCRNYLSFSGGLLLPAVVLGLIALSTGKVLLAFYSMTKLSAAGAKSLSKQFYMRPDLFFYPNDTYYGFSGYHAVYLTNLIIWIGGAVYSVWQFMSSFSQREEKQAVRSFLLSGVFLANLFAFVNFFPLKHAQYLIPSAPFAALFFTKLWFDIWRKVSKRLAGIAVLAGLIYICFLGFSMYRIKKNWTNGSSLNKLESILGRIPSKTPVFDLTGETVFFPDGYYFCCLPYGQYQETLLFDYPSIESYMDKKNTRYVHAGTPERLNVLPDIQRKYLEDNFSWSDFGLMVRK</sequence>
<dbReference type="GO" id="GO:0005886">
    <property type="term" value="C:plasma membrane"/>
    <property type="evidence" value="ECO:0007669"/>
    <property type="project" value="UniProtKB-SubCell"/>
</dbReference>
<feature type="transmembrane region" description="Helical" evidence="8">
    <location>
        <begin position="6"/>
        <end position="25"/>
    </location>
</feature>
<evidence type="ECO:0000313" key="10">
    <source>
        <dbReference type="EMBL" id="KKS47151.1"/>
    </source>
</evidence>
<reference evidence="10 11" key="1">
    <citation type="journal article" date="2015" name="Nature">
        <title>rRNA introns, odd ribosomes, and small enigmatic genomes across a large radiation of phyla.</title>
        <authorList>
            <person name="Brown C.T."/>
            <person name="Hug L.A."/>
            <person name="Thomas B.C."/>
            <person name="Sharon I."/>
            <person name="Castelle C.J."/>
            <person name="Singh A."/>
            <person name="Wilkins M.J."/>
            <person name="Williams K.H."/>
            <person name="Banfield J.F."/>
        </authorList>
    </citation>
    <scope>NUCLEOTIDE SEQUENCE [LARGE SCALE GENOMIC DNA]</scope>
</reference>
<feature type="transmembrane region" description="Helical" evidence="8">
    <location>
        <begin position="340"/>
        <end position="360"/>
    </location>
</feature>
<feature type="transmembrane region" description="Helical" evidence="8">
    <location>
        <begin position="136"/>
        <end position="154"/>
    </location>
</feature>
<keyword evidence="7 8" id="KW-0472">Membrane</keyword>